<keyword evidence="1" id="KW-1133">Transmembrane helix</keyword>
<feature type="domain" description="Protein FecR C-terminal" evidence="3">
    <location>
        <begin position="313"/>
        <end position="381"/>
    </location>
</feature>
<dbReference type="Pfam" id="PF04773">
    <property type="entry name" value="FecR"/>
    <property type="match status" value="1"/>
</dbReference>
<dbReference type="KEGG" id="echi:FKX85_15480"/>
<dbReference type="Gene3D" id="2.60.120.1440">
    <property type="match status" value="1"/>
</dbReference>
<dbReference type="InterPro" id="IPR006860">
    <property type="entry name" value="FecR"/>
</dbReference>
<feature type="domain" description="FecR protein" evidence="2">
    <location>
        <begin position="174"/>
        <end position="264"/>
    </location>
</feature>
<evidence type="ECO:0000313" key="4">
    <source>
        <dbReference type="EMBL" id="QDH80362.1"/>
    </source>
</evidence>
<dbReference type="InterPro" id="IPR012373">
    <property type="entry name" value="Ferrdict_sens_TM"/>
</dbReference>
<dbReference type="RefSeq" id="WP_141615596.1">
    <property type="nucleotide sequence ID" value="NZ_CP041253.1"/>
</dbReference>
<dbReference type="EMBL" id="CP041253">
    <property type="protein sequence ID" value="QDH80362.1"/>
    <property type="molecule type" value="Genomic_DNA"/>
</dbReference>
<name>A0A514CKP5_9BACT</name>
<keyword evidence="1" id="KW-0812">Transmembrane</keyword>
<gene>
    <name evidence="4" type="ORF">FKX85_15480</name>
</gene>
<keyword evidence="1" id="KW-0472">Membrane</keyword>
<evidence type="ECO:0000256" key="1">
    <source>
        <dbReference type="SAM" id="Phobius"/>
    </source>
</evidence>
<protein>
    <submittedName>
        <fullName evidence="4">FecR family protein</fullName>
    </submittedName>
</protein>
<organism evidence="4 5">
    <name type="scientific">Echinicola soli</name>
    <dbReference type="NCBI Taxonomy" id="2591634"/>
    <lineage>
        <taxon>Bacteria</taxon>
        <taxon>Pseudomonadati</taxon>
        <taxon>Bacteroidota</taxon>
        <taxon>Cytophagia</taxon>
        <taxon>Cytophagales</taxon>
        <taxon>Cyclobacteriaceae</taxon>
        <taxon>Echinicola</taxon>
    </lineage>
</organism>
<proteinExistence type="predicted"/>
<evidence type="ECO:0000259" key="3">
    <source>
        <dbReference type="Pfam" id="PF16344"/>
    </source>
</evidence>
<reference evidence="4 5" key="1">
    <citation type="submission" date="2019-06" db="EMBL/GenBank/DDBJ databases">
        <title>Echinicola alkalisoli sp. nov. isolated from saline soil.</title>
        <authorList>
            <person name="Sun J.-Q."/>
            <person name="Xu L."/>
        </authorList>
    </citation>
    <scope>NUCLEOTIDE SEQUENCE [LARGE SCALE GENOMIC DNA]</scope>
    <source>
        <strain evidence="4 5">LN3S3</strain>
    </source>
</reference>
<dbReference type="Proteomes" id="UP000316614">
    <property type="component" value="Chromosome"/>
</dbReference>
<accession>A0A514CKP5</accession>
<dbReference type="PANTHER" id="PTHR30273">
    <property type="entry name" value="PERIPLASMIC SIGNAL SENSOR AND SIGMA FACTOR ACTIVATOR FECR-RELATED"/>
    <property type="match status" value="1"/>
</dbReference>
<dbReference type="PANTHER" id="PTHR30273:SF2">
    <property type="entry name" value="PROTEIN FECR"/>
    <property type="match status" value="1"/>
</dbReference>
<dbReference type="AlphaFoldDB" id="A0A514CKP5"/>
<feature type="transmembrane region" description="Helical" evidence="1">
    <location>
        <begin position="80"/>
        <end position="98"/>
    </location>
</feature>
<sequence length="383" mass="43363">MEDHKLLRYFEGTASAEEVKQINQWIDADEANESHFHQLKAYYIASKFSETSKEVDLDQKWNNFRDHLDTVPSSFSLSIVLRYAAAVILVLGTGYVFYTFQFAAEQTSPVMAENVITLKLGNGKVVAIDELSDLPIKNEAGKIIGNQIGSKLSYIVNGTDTPGQVSYNTLTVPYAKRFEIILPDSTHVTLNAGSSLTYPTSFETMDIRSVTLIGEAYFNVREDKSHPFIVNADQMNIRVLGTQFNVSSYPEDELVQTALVEGKVSVYGDSSSYDPETSKMLRPGHLASWNKTNDKLQIKETSLDMYTAWLTGKIIFKNVPFENIIKKLERHYDVEIINIDGAFENEYYTASFDVESIEEVMETFKRAYGLQYQIEGNKIKIHH</sequence>
<dbReference type="PIRSF" id="PIRSF018266">
    <property type="entry name" value="FecR"/>
    <property type="match status" value="1"/>
</dbReference>
<dbReference type="Gene3D" id="3.55.50.30">
    <property type="match status" value="1"/>
</dbReference>
<dbReference type="InterPro" id="IPR032508">
    <property type="entry name" value="FecR_C"/>
</dbReference>
<dbReference type="GO" id="GO:0016989">
    <property type="term" value="F:sigma factor antagonist activity"/>
    <property type="evidence" value="ECO:0007669"/>
    <property type="project" value="TreeGrafter"/>
</dbReference>
<evidence type="ECO:0000259" key="2">
    <source>
        <dbReference type="Pfam" id="PF04773"/>
    </source>
</evidence>
<keyword evidence="5" id="KW-1185">Reference proteome</keyword>
<evidence type="ECO:0000313" key="5">
    <source>
        <dbReference type="Proteomes" id="UP000316614"/>
    </source>
</evidence>
<dbReference type="Pfam" id="PF16344">
    <property type="entry name" value="FecR_C"/>
    <property type="match status" value="1"/>
</dbReference>
<dbReference type="FunFam" id="2.60.120.1440:FF:000001">
    <property type="entry name" value="Putative anti-sigma factor"/>
    <property type="match status" value="1"/>
</dbReference>
<dbReference type="OrthoDB" id="1452822at2"/>